<comment type="caution">
    <text evidence="1">The sequence shown here is derived from an EMBL/GenBank/DDBJ whole genome shotgun (WGS) entry which is preliminary data.</text>
</comment>
<reference evidence="1" key="1">
    <citation type="journal article" date="2022" name="Int. J. Mol. Sci.">
        <title>Draft Genome of Tanacetum Coccineum: Genomic Comparison of Closely Related Tanacetum-Family Plants.</title>
        <authorList>
            <person name="Yamashiro T."/>
            <person name="Shiraishi A."/>
            <person name="Nakayama K."/>
            <person name="Satake H."/>
        </authorList>
    </citation>
    <scope>NUCLEOTIDE SEQUENCE</scope>
</reference>
<gene>
    <name evidence="1" type="ORF">Tco_1055549</name>
</gene>
<proteinExistence type="predicted"/>
<sequence>MFLLLLPRLIENVEGFSGLMHLGDLLFESRDSDAERKLVRKLTQFWVLTPCRLVLDHCSLPLRRYVRFMDVFNQVRLVLDSCHAIHELSWGTHVVNSYEIFDVVGIAAEAGLRMYLGHREEKRISLTDLGKSSLEGVQLFIVFQRAECRL</sequence>
<name>A0ABQ5H1T2_9ASTR</name>
<reference evidence="1" key="2">
    <citation type="submission" date="2022-01" db="EMBL/GenBank/DDBJ databases">
        <authorList>
            <person name="Yamashiro T."/>
            <person name="Shiraishi A."/>
            <person name="Satake H."/>
            <person name="Nakayama K."/>
        </authorList>
    </citation>
    <scope>NUCLEOTIDE SEQUENCE</scope>
</reference>
<protein>
    <submittedName>
        <fullName evidence="1">Uncharacterized protein</fullName>
    </submittedName>
</protein>
<dbReference type="EMBL" id="BQNB010019062">
    <property type="protein sequence ID" value="GJT81207.1"/>
    <property type="molecule type" value="Genomic_DNA"/>
</dbReference>
<accession>A0ABQ5H1T2</accession>
<organism evidence="1 2">
    <name type="scientific">Tanacetum coccineum</name>
    <dbReference type="NCBI Taxonomy" id="301880"/>
    <lineage>
        <taxon>Eukaryota</taxon>
        <taxon>Viridiplantae</taxon>
        <taxon>Streptophyta</taxon>
        <taxon>Embryophyta</taxon>
        <taxon>Tracheophyta</taxon>
        <taxon>Spermatophyta</taxon>
        <taxon>Magnoliopsida</taxon>
        <taxon>eudicotyledons</taxon>
        <taxon>Gunneridae</taxon>
        <taxon>Pentapetalae</taxon>
        <taxon>asterids</taxon>
        <taxon>campanulids</taxon>
        <taxon>Asterales</taxon>
        <taxon>Asteraceae</taxon>
        <taxon>Asteroideae</taxon>
        <taxon>Anthemideae</taxon>
        <taxon>Anthemidinae</taxon>
        <taxon>Tanacetum</taxon>
    </lineage>
</organism>
<evidence type="ECO:0000313" key="2">
    <source>
        <dbReference type="Proteomes" id="UP001151760"/>
    </source>
</evidence>
<dbReference type="Proteomes" id="UP001151760">
    <property type="component" value="Unassembled WGS sequence"/>
</dbReference>
<keyword evidence="2" id="KW-1185">Reference proteome</keyword>
<evidence type="ECO:0000313" key="1">
    <source>
        <dbReference type="EMBL" id="GJT81207.1"/>
    </source>
</evidence>